<evidence type="ECO:0000313" key="12">
    <source>
        <dbReference type="EMBL" id="KMO86637.1"/>
    </source>
</evidence>
<dbReference type="AlphaFoldDB" id="A0A0J6WXR7"/>
<comment type="caution">
    <text evidence="12">The sequence shown here is derived from an EMBL/GenBank/DDBJ whole genome shotgun (WGS) entry which is preliminary data.</text>
</comment>
<accession>A0A0J6WXR7</accession>
<dbReference type="SUPFAM" id="SSF53807">
    <property type="entry name" value="Helical backbone' metal receptor"/>
    <property type="match status" value="1"/>
</dbReference>
<feature type="domain" description="Nitrogenase/oxidoreductase component 1" evidence="11">
    <location>
        <begin position="52"/>
        <end position="500"/>
    </location>
</feature>
<sequence>METKREKILDTYSGLTFKNRKDHVVELETDHTPQEITANKRSVPGLMINRGCCYAGCKGVVLGPIQDAVTLEHGPIGCGYYTWMTRRNKARGINGKSLIQYSFSTDLQETDIVFGGVKKLKQAVKEAVEIFHPKAVFICATCPVGLIGDDINSVAKWAKEEFGVQCISFSCEGYKGVSQSAGHHIANNGLMKDVIGTGTNKPTTPFSINLLGEYNIGGDAFETERILTKIGYQVVSKFTGDGVYDEIASAHLANLNLVQCHRSINYIAEMMKVKYGIDWLKVNFIGIKETIRTLREMAAYFDDEGLKKRTEEVITEELTQIQGDWDYYKKKLSGKKAGIFVGGSRSHHYMDLLADFGVETVVTGYEFAHRDDYEGREVIPDIKLDADTKNIEQLSPEKDESMYRRYIDDDTYNELKGKIELDYYKGMMKDMKKGSLIIDDYNEAETEDALSLYKPDIFYSGIKDNFMILKSGTPAKQMHSYDYDGPYTCFKGAINFAHDTFDEVNAPAWKLLTPPWNTEPTLEGSLGNSAIERGEQHA</sequence>
<dbReference type="PROSITE" id="PS00090">
    <property type="entry name" value="NITROGENASE_1_2"/>
    <property type="match status" value="1"/>
</dbReference>
<dbReference type="GO" id="GO:0005524">
    <property type="term" value="F:ATP binding"/>
    <property type="evidence" value="ECO:0007669"/>
    <property type="project" value="UniProtKB-KW"/>
</dbReference>
<name>A0A0J6WXR7_9FIRM</name>
<dbReference type="PANTHER" id="PTHR43457:SF1">
    <property type="entry name" value="NITROGENASE MOLYBDENUM-IRON PROTEIN ALPHA CHAIN"/>
    <property type="match status" value="1"/>
</dbReference>
<evidence type="ECO:0000256" key="7">
    <source>
        <dbReference type="ARBA" id="ARBA00023014"/>
    </source>
</evidence>
<protein>
    <recommendedName>
        <fullName evidence="10">Nitrogenase protein alpha chain</fullName>
        <ecNumber evidence="10">1.18.6.1</ecNumber>
    </recommendedName>
</protein>
<evidence type="ECO:0000256" key="3">
    <source>
        <dbReference type="ARBA" id="ARBA00022741"/>
    </source>
</evidence>
<keyword evidence="6 10" id="KW-0408">Iron</keyword>
<dbReference type="InParanoid" id="A0A0J6WXR7"/>
<dbReference type="GO" id="GO:0046872">
    <property type="term" value="F:metal ion binding"/>
    <property type="evidence" value="ECO:0007669"/>
    <property type="project" value="UniProtKB-KW"/>
</dbReference>
<dbReference type="PANTHER" id="PTHR43457">
    <property type="entry name" value="NITROGENASE MOLYBDENUM-IRON PROTEIN ALPHA CHAIN"/>
    <property type="match status" value="1"/>
</dbReference>
<evidence type="ECO:0000256" key="8">
    <source>
        <dbReference type="ARBA" id="ARBA00023231"/>
    </source>
</evidence>
<keyword evidence="7" id="KW-0411">Iron-sulfur</keyword>
<dbReference type="OrthoDB" id="9767044at2"/>
<dbReference type="GO" id="GO:0051536">
    <property type="term" value="F:iron-sulfur cluster binding"/>
    <property type="evidence" value="ECO:0007669"/>
    <property type="project" value="UniProtKB-KW"/>
</dbReference>
<evidence type="ECO:0000256" key="1">
    <source>
        <dbReference type="ARBA" id="ARBA00001919"/>
    </source>
</evidence>
<keyword evidence="2 10" id="KW-0479">Metal-binding</keyword>
<keyword evidence="5 10" id="KW-0560">Oxidoreductase</keyword>
<evidence type="ECO:0000256" key="5">
    <source>
        <dbReference type="ARBA" id="ARBA00023002"/>
    </source>
</evidence>
<evidence type="ECO:0000256" key="9">
    <source>
        <dbReference type="ARBA" id="ARBA00047967"/>
    </source>
</evidence>
<dbReference type="EMBL" id="LEKT01000018">
    <property type="protein sequence ID" value="KMO86637.1"/>
    <property type="molecule type" value="Genomic_DNA"/>
</dbReference>
<dbReference type="InterPro" id="IPR000318">
    <property type="entry name" value="Nase_comp1_CS"/>
</dbReference>
<evidence type="ECO:0000259" key="11">
    <source>
        <dbReference type="Pfam" id="PF00148"/>
    </source>
</evidence>
<organism evidence="12 13">
    <name type="scientific">Megasphaera cerevisiae DSM 20462</name>
    <dbReference type="NCBI Taxonomy" id="1122219"/>
    <lineage>
        <taxon>Bacteria</taxon>
        <taxon>Bacillati</taxon>
        <taxon>Bacillota</taxon>
        <taxon>Negativicutes</taxon>
        <taxon>Veillonellales</taxon>
        <taxon>Veillonellaceae</taxon>
        <taxon>Megasphaera</taxon>
    </lineage>
</organism>
<evidence type="ECO:0000256" key="10">
    <source>
        <dbReference type="RuleBase" id="RU004022"/>
    </source>
</evidence>
<dbReference type="NCBIfam" id="TIGR01862">
    <property type="entry name" value="N2-ase-Ialpha"/>
    <property type="match status" value="1"/>
</dbReference>
<keyword evidence="3" id="KW-0547">Nucleotide-binding</keyword>
<dbReference type="Gene3D" id="3.40.50.1980">
    <property type="entry name" value="Nitrogenase molybdenum iron protein domain"/>
    <property type="match status" value="2"/>
</dbReference>
<dbReference type="Proteomes" id="UP000036503">
    <property type="component" value="Unassembled WGS sequence"/>
</dbReference>
<evidence type="ECO:0000256" key="4">
    <source>
        <dbReference type="ARBA" id="ARBA00022840"/>
    </source>
</evidence>
<dbReference type="GO" id="GO:0016163">
    <property type="term" value="F:nitrogenase activity"/>
    <property type="evidence" value="ECO:0007669"/>
    <property type="project" value="UniProtKB-EC"/>
</dbReference>
<comment type="cofactor">
    <cofactor evidence="1">
        <name>[8Fe-7S] cluster</name>
        <dbReference type="ChEBI" id="CHEBI:21143"/>
    </cofactor>
</comment>
<evidence type="ECO:0000313" key="13">
    <source>
        <dbReference type="Proteomes" id="UP000036503"/>
    </source>
</evidence>
<dbReference type="Pfam" id="PF00148">
    <property type="entry name" value="Oxidored_nitro"/>
    <property type="match status" value="1"/>
</dbReference>
<dbReference type="InterPro" id="IPR010143">
    <property type="entry name" value="Nase_comp1_asu"/>
</dbReference>
<dbReference type="EC" id="1.18.6.1" evidence="10"/>
<dbReference type="RefSeq" id="WP_048514101.1">
    <property type="nucleotide sequence ID" value="NZ_FUXD01000019.1"/>
</dbReference>
<proteinExistence type="predicted"/>
<dbReference type="PATRIC" id="fig|1122219.3.peg.888"/>
<reference evidence="12 13" key="1">
    <citation type="submission" date="2015-06" db="EMBL/GenBank/DDBJ databases">
        <title>Draft genome sequence of beer spoilage bacterium Megasphaera cerevisiae type strain 20462.</title>
        <authorList>
            <person name="Kutumbaka K."/>
            <person name="Pasmowitz J."/>
            <person name="Mategko J."/>
            <person name="Reyes D."/>
            <person name="Friedrich A."/>
            <person name="Han S."/>
            <person name="Martens-Habbena W."/>
            <person name="Neal-McKinney J."/>
            <person name="Janagama H.K."/>
            <person name="Nadala C."/>
            <person name="Samadpour M."/>
        </authorList>
    </citation>
    <scope>NUCLEOTIDE SEQUENCE [LARGE SCALE GENOMIC DNA]</scope>
    <source>
        <strain evidence="12 13">DSM 20462</strain>
    </source>
</reference>
<gene>
    <name evidence="12" type="ORF">AB840_06885</name>
</gene>
<keyword evidence="8" id="KW-0535">Nitrogen fixation</keyword>
<evidence type="ECO:0000256" key="2">
    <source>
        <dbReference type="ARBA" id="ARBA00022723"/>
    </source>
</evidence>
<keyword evidence="4" id="KW-0067">ATP-binding</keyword>
<evidence type="ECO:0000256" key="6">
    <source>
        <dbReference type="ARBA" id="ARBA00023004"/>
    </source>
</evidence>
<keyword evidence="13" id="KW-1185">Reference proteome</keyword>
<comment type="catalytic activity">
    <reaction evidence="9 10">
        <text>N2 + 8 reduced [2Fe-2S]-[ferredoxin] + 16 ATP + 16 H2O = H2 + 8 oxidized [2Fe-2S]-[ferredoxin] + 2 NH4(+) + 16 ADP + 16 phosphate + 6 H(+)</text>
        <dbReference type="Rhea" id="RHEA:21448"/>
        <dbReference type="Rhea" id="RHEA-COMP:10000"/>
        <dbReference type="Rhea" id="RHEA-COMP:10001"/>
        <dbReference type="ChEBI" id="CHEBI:15377"/>
        <dbReference type="ChEBI" id="CHEBI:15378"/>
        <dbReference type="ChEBI" id="CHEBI:17997"/>
        <dbReference type="ChEBI" id="CHEBI:18276"/>
        <dbReference type="ChEBI" id="CHEBI:28938"/>
        <dbReference type="ChEBI" id="CHEBI:30616"/>
        <dbReference type="ChEBI" id="CHEBI:33737"/>
        <dbReference type="ChEBI" id="CHEBI:33738"/>
        <dbReference type="ChEBI" id="CHEBI:43474"/>
        <dbReference type="ChEBI" id="CHEBI:456216"/>
        <dbReference type="EC" id="1.18.6.1"/>
    </reaction>
</comment>
<dbReference type="InterPro" id="IPR000510">
    <property type="entry name" value="Nase/OxRdtase_comp1"/>
</dbReference>
<dbReference type="STRING" id="39029.BSR42_09775"/>
<dbReference type="Gene3D" id="3.40.50.12380">
    <property type="entry name" value="Nitrogenase MoFe cofactor biosynthesis protein NifE, C-terminal"/>
    <property type="match status" value="1"/>
</dbReference>